<dbReference type="SUPFAM" id="SSF52343">
    <property type="entry name" value="Ferredoxin reductase-like, C-terminal NADP-linked domain"/>
    <property type="match status" value="1"/>
</dbReference>
<keyword evidence="12" id="KW-0560">Oxidoreductase</keyword>
<evidence type="ECO:0000256" key="18">
    <source>
        <dbReference type="SAM" id="MobiDB-lite"/>
    </source>
</evidence>
<evidence type="ECO:0000256" key="1">
    <source>
        <dbReference type="ARBA" id="ARBA00001924"/>
    </source>
</evidence>
<dbReference type="InterPro" id="IPR000572">
    <property type="entry name" value="OxRdtase_Mopterin-bd_dom"/>
</dbReference>
<evidence type="ECO:0000256" key="4">
    <source>
        <dbReference type="ARBA" id="ARBA00003838"/>
    </source>
</evidence>
<keyword evidence="8" id="KW-0349">Heme</keyword>
<keyword evidence="9" id="KW-0285">Flavoprotein</keyword>
<evidence type="ECO:0000256" key="9">
    <source>
        <dbReference type="ARBA" id="ARBA00022630"/>
    </source>
</evidence>
<protein>
    <recommendedName>
        <fullName evidence="17">Nitrate reductase</fullName>
    </recommendedName>
</protein>
<dbReference type="PROSITE" id="PS50255">
    <property type="entry name" value="CYTOCHROME_B5_2"/>
    <property type="match status" value="1"/>
</dbReference>
<keyword evidence="14 17" id="KW-0534">Nitrate assimilation</keyword>
<dbReference type="Pfam" id="PF03404">
    <property type="entry name" value="Mo-co_dimer"/>
    <property type="match status" value="1"/>
</dbReference>
<dbReference type="PROSITE" id="PS00559">
    <property type="entry name" value="MOLYBDOPTERIN_EUK"/>
    <property type="match status" value="1"/>
</dbReference>
<dbReference type="Proteomes" id="UP001396898">
    <property type="component" value="Unassembled WGS sequence"/>
</dbReference>
<feature type="compositionally biased region" description="Basic and acidic residues" evidence="18">
    <location>
        <begin position="78"/>
        <end position="88"/>
    </location>
</feature>
<dbReference type="PRINTS" id="PR00406">
    <property type="entry name" value="CYTB5RDTASE"/>
</dbReference>
<evidence type="ECO:0000256" key="13">
    <source>
        <dbReference type="ARBA" id="ARBA00023004"/>
    </source>
</evidence>
<dbReference type="InterPro" id="IPR039261">
    <property type="entry name" value="FNR_nucleotide-bd"/>
</dbReference>
<dbReference type="SUPFAM" id="SSF56524">
    <property type="entry name" value="Oxidoreductase molybdopterin-binding domain"/>
    <property type="match status" value="1"/>
</dbReference>
<proteinExistence type="inferred from homology"/>
<dbReference type="Gene3D" id="3.90.420.10">
    <property type="entry name" value="Oxidoreductase, molybdopterin-binding domain"/>
    <property type="match status" value="1"/>
</dbReference>
<keyword evidence="15" id="KW-1015">Disulfide bond</keyword>
<comment type="cofactor">
    <cofactor evidence="1">
        <name>Mo-molybdopterin</name>
        <dbReference type="ChEBI" id="CHEBI:71302"/>
    </cofactor>
</comment>
<sequence length="926" mass="103107">MEVVRPSSAALPKQQSSVLALPPTPPATASHSRDVSSDDSDSDTEREVRTTRSTPLQVKPAAYPLPPKSRPDTTVLPEDFKTPDRHVPRDPRLIRLTGIHPFNTEAPLSELYDEGFLTSKDLHYVRNHGHVPQVEDDEVLDWEFSIEGMVEQPLKLTLADLLKDYEQVTYPITLVCAGNRRKEQNVVRKTKGFSWGAAGLSTALWTGVVIGDLLKRAIPKRGAKYVCMEGADKLPNGYYGTSVKLNWAMDSNRGILVAHKMNGESLHPDHGKPLRVVVPGQIGGRSVKWLKKLIVTAAPSDNWYHIYDNRVLPTMVDPEMSANLPETWKDERYAIYDLNTNSATCYPTHDEKLSTVGAAKSYVVRGYAYAGGGKRVTRVEITLDKGKTWLLANISYPEDEYRLASDDEALYGGRLDMSWRESCFCWCFWDLDIPVDSLIRADDIMVRAMDESMMVQPRDMYWSVLGMMNNPWFRVVIHKEAHELRFEHPTQPALIPGGWMERVKKTGGNLSNGYWGERAEGEETTTTEQEPAIEICLINKDIKRVITINELRQHGGETEPWFVINGEVYDGTSYLEGHPGGATSIFGAAGQDASEEFLAIRKYMHTLLTVGLSHISLTRPKDSENAKAMLPQYHIGTLDDAGRAILASGEAASEDAADSDVPRPTFLQSKVWTKAILSAKERLSSDTKIFTFDLEHPSQTAGLPVGKHLMVRLRDPATREAIIRSYTPISEIDGQGKLHVLIKIYYDTPERKGGKMTQALDSIPIGHFVDFKGPTGRFEYMGRGVCSIGAAQRKVKRFIMICGGSGITPIFQVLRAAMKGSEDPTQCLVLDGNRSEEDILLGPELDGLMTGNEHRFHLLHTLSRPGDDWTGRRGRIDADLLEKEVGPCEGPGGDDLVLICGPGPMEENVHTVLGRLGWKDDDLMFF</sequence>
<dbReference type="PRINTS" id="PR00407">
    <property type="entry name" value="EUMOPTERIN"/>
</dbReference>
<dbReference type="SUPFAM" id="SSF63380">
    <property type="entry name" value="Riboflavin synthase domain-like"/>
    <property type="match status" value="1"/>
</dbReference>
<dbReference type="PANTHER" id="PTHR19372">
    <property type="entry name" value="SULFITE REDUCTASE"/>
    <property type="match status" value="1"/>
</dbReference>
<evidence type="ECO:0000313" key="22">
    <source>
        <dbReference type="Proteomes" id="UP001396898"/>
    </source>
</evidence>
<dbReference type="InterPro" id="IPR008333">
    <property type="entry name" value="Cbr1-like_FAD-bd_dom"/>
</dbReference>
<dbReference type="PROSITE" id="PS51384">
    <property type="entry name" value="FAD_FR"/>
    <property type="match status" value="1"/>
</dbReference>
<dbReference type="Pfam" id="PF00173">
    <property type="entry name" value="Cyt-b5"/>
    <property type="match status" value="1"/>
</dbReference>
<evidence type="ECO:0000256" key="2">
    <source>
        <dbReference type="ARBA" id="ARBA00001971"/>
    </source>
</evidence>
<evidence type="ECO:0000256" key="11">
    <source>
        <dbReference type="ARBA" id="ARBA00022827"/>
    </source>
</evidence>
<dbReference type="InterPro" id="IPR036374">
    <property type="entry name" value="OxRdtase_Mopterin-bd_sf"/>
</dbReference>
<evidence type="ECO:0000256" key="3">
    <source>
        <dbReference type="ARBA" id="ARBA00001974"/>
    </source>
</evidence>
<keyword evidence="7" id="KW-0500">Molybdenum</keyword>
<dbReference type="PROSITE" id="PS00191">
    <property type="entry name" value="CYTOCHROME_B5_1"/>
    <property type="match status" value="1"/>
</dbReference>
<evidence type="ECO:0000256" key="15">
    <source>
        <dbReference type="ARBA" id="ARBA00023157"/>
    </source>
</evidence>
<evidence type="ECO:0000256" key="5">
    <source>
        <dbReference type="ARBA" id="ARBA00006253"/>
    </source>
</evidence>
<comment type="cofactor">
    <cofactor evidence="2">
        <name>heme</name>
        <dbReference type="ChEBI" id="CHEBI:30413"/>
    </cofactor>
</comment>
<dbReference type="InterPro" id="IPR001199">
    <property type="entry name" value="Cyt_B5-like_heme/steroid-bd"/>
</dbReference>
<dbReference type="InterPro" id="IPR012137">
    <property type="entry name" value="Nitr_rd_NADH"/>
</dbReference>
<evidence type="ECO:0000256" key="16">
    <source>
        <dbReference type="ARBA" id="ARBA00049155"/>
    </source>
</evidence>
<evidence type="ECO:0000256" key="10">
    <source>
        <dbReference type="ARBA" id="ARBA00022723"/>
    </source>
</evidence>
<dbReference type="PANTHER" id="PTHR19372:SF7">
    <property type="entry name" value="SULFITE OXIDASE, MITOCHONDRIAL"/>
    <property type="match status" value="1"/>
</dbReference>
<evidence type="ECO:0000259" key="19">
    <source>
        <dbReference type="PROSITE" id="PS50255"/>
    </source>
</evidence>
<dbReference type="Pfam" id="PF00175">
    <property type="entry name" value="NAD_binding_1"/>
    <property type="match status" value="1"/>
</dbReference>
<comment type="similarity">
    <text evidence="5 17">Belongs to the nitrate reductase family.</text>
</comment>
<evidence type="ECO:0000256" key="8">
    <source>
        <dbReference type="ARBA" id="ARBA00022617"/>
    </source>
</evidence>
<accession>A0ABR1SB32</accession>
<gene>
    <name evidence="21" type="ORF">PG991_006101</name>
</gene>
<dbReference type="CDD" id="cd06183">
    <property type="entry name" value="cyt_b5_reduct_like"/>
    <property type="match status" value="1"/>
</dbReference>
<comment type="caution">
    <text evidence="21">The sequence shown here is derived from an EMBL/GenBank/DDBJ whole genome shotgun (WGS) entry which is preliminary data.</text>
</comment>
<comment type="cofactor">
    <cofactor evidence="3">
        <name>FAD</name>
        <dbReference type="ChEBI" id="CHEBI:57692"/>
    </cofactor>
</comment>
<dbReference type="Gene3D" id="2.40.30.10">
    <property type="entry name" value="Translation factors"/>
    <property type="match status" value="1"/>
</dbReference>
<keyword evidence="11" id="KW-0274">FAD</keyword>
<dbReference type="InterPro" id="IPR008335">
    <property type="entry name" value="Mopterin_OxRdtase_euk"/>
</dbReference>
<dbReference type="SMART" id="SM01117">
    <property type="entry name" value="Cyt-b5"/>
    <property type="match status" value="1"/>
</dbReference>
<keyword evidence="10" id="KW-0479">Metal-binding</keyword>
<evidence type="ECO:0000256" key="6">
    <source>
        <dbReference type="ARBA" id="ARBA00011738"/>
    </source>
</evidence>
<dbReference type="InterPro" id="IPR022407">
    <property type="entry name" value="OxRdtase_Mopterin_BS"/>
</dbReference>
<comment type="catalytic activity">
    <reaction evidence="16">
        <text>nitrite + NADP(+) + H2O = nitrate + NADPH + H(+)</text>
        <dbReference type="Rhea" id="RHEA:19061"/>
        <dbReference type="ChEBI" id="CHEBI:15377"/>
        <dbReference type="ChEBI" id="CHEBI:15378"/>
        <dbReference type="ChEBI" id="CHEBI:16301"/>
        <dbReference type="ChEBI" id="CHEBI:17632"/>
        <dbReference type="ChEBI" id="CHEBI:57783"/>
        <dbReference type="ChEBI" id="CHEBI:58349"/>
        <dbReference type="EC" id="1.7.1.3"/>
    </reaction>
</comment>
<keyword evidence="13" id="KW-0408">Iron</keyword>
<comment type="subunit">
    <text evidence="6">Homodimer.</text>
</comment>
<name>A0ABR1SB32_9PEZI</name>
<evidence type="ECO:0000259" key="20">
    <source>
        <dbReference type="PROSITE" id="PS51384"/>
    </source>
</evidence>
<organism evidence="21 22">
    <name type="scientific">Apiospora marii</name>
    <dbReference type="NCBI Taxonomy" id="335849"/>
    <lineage>
        <taxon>Eukaryota</taxon>
        <taxon>Fungi</taxon>
        <taxon>Dikarya</taxon>
        <taxon>Ascomycota</taxon>
        <taxon>Pezizomycotina</taxon>
        <taxon>Sordariomycetes</taxon>
        <taxon>Xylariomycetidae</taxon>
        <taxon>Amphisphaeriales</taxon>
        <taxon>Apiosporaceae</taxon>
        <taxon>Apiospora</taxon>
    </lineage>
</organism>
<dbReference type="InterPro" id="IPR018506">
    <property type="entry name" value="Cyt_B5_heme-BS"/>
</dbReference>
<evidence type="ECO:0000256" key="12">
    <source>
        <dbReference type="ARBA" id="ARBA00023002"/>
    </source>
</evidence>
<dbReference type="InterPro" id="IPR014756">
    <property type="entry name" value="Ig_E-set"/>
</dbReference>
<evidence type="ECO:0000256" key="17">
    <source>
        <dbReference type="PIRNR" id="PIRNR000233"/>
    </source>
</evidence>
<dbReference type="PIRSF" id="PIRSF000233">
    <property type="entry name" value="Nitr_rd_NADH"/>
    <property type="match status" value="1"/>
</dbReference>
<dbReference type="InterPro" id="IPR036400">
    <property type="entry name" value="Cyt_B5-like_heme/steroid_sf"/>
</dbReference>
<dbReference type="Pfam" id="PF00970">
    <property type="entry name" value="FAD_binding_6"/>
    <property type="match status" value="1"/>
</dbReference>
<dbReference type="EMBL" id="JAQQWI010000007">
    <property type="protein sequence ID" value="KAK8029045.1"/>
    <property type="molecule type" value="Genomic_DNA"/>
</dbReference>
<evidence type="ECO:0000256" key="7">
    <source>
        <dbReference type="ARBA" id="ARBA00022505"/>
    </source>
</evidence>
<dbReference type="PRINTS" id="PR00363">
    <property type="entry name" value="CYTOCHROMEB5"/>
</dbReference>
<feature type="region of interest" description="Disordered" evidence="18">
    <location>
        <begin position="1"/>
        <end position="88"/>
    </location>
</feature>
<dbReference type="InterPro" id="IPR017938">
    <property type="entry name" value="Riboflavin_synthase-like_b-brl"/>
</dbReference>
<dbReference type="Gene3D" id="2.60.40.650">
    <property type="match status" value="1"/>
</dbReference>
<evidence type="ECO:0000256" key="14">
    <source>
        <dbReference type="ARBA" id="ARBA00023063"/>
    </source>
</evidence>
<dbReference type="Gene3D" id="3.40.50.80">
    <property type="entry name" value="Nucleotide-binding domain of ferredoxin-NADP reductase (FNR) module"/>
    <property type="match status" value="1"/>
</dbReference>
<keyword evidence="22" id="KW-1185">Reference proteome</keyword>
<feature type="domain" description="FAD-binding FR-type" evidence="20">
    <location>
        <begin position="670"/>
        <end position="781"/>
    </location>
</feature>
<dbReference type="InterPro" id="IPR001433">
    <property type="entry name" value="OxRdtase_FAD/NAD-bd"/>
</dbReference>
<dbReference type="Gene3D" id="3.10.120.10">
    <property type="entry name" value="Cytochrome b5-like heme/steroid binding domain"/>
    <property type="match status" value="1"/>
</dbReference>
<dbReference type="SUPFAM" id="SSF55856">
    <property type="entry name" value="Cytochrome b5-like heme/steroid binding domain"/>
    <property type="match status" value="1"/>
</dbReference>
<dbReference type="InterPro" id="IPR005066">
    <property type="entry name" value="MoCF_OxRdtse_dimer"/>
</dbReference>
<dbReference type="InterPro" id="IPR017927">
    <property type="entry name" value="FAD-bd_FR_type"/>
</dbReference>
<comment type="function">
    <text evidence="4 17">Nitrate reductase is a key enzyme involved in the first step of nitrate assimilation in plants, fungi and bacteria.</text>
</comment>
<reference evidence="21 22" key="1">
    <citation type="submission" date="2023-01" db="EMBL/GenBank/DDBJ databases">
        <title>Analysis of 21 Apiospora genomes using comparative genomics revels a genus with tremendous synthesis potential of carbohydrate active enzymes and secondary metabolites.</title>
        <authorList>
            <person name="Sorensen T."/>
        </authorList>
    </citation>
    <scope>NUCLEOTIDE SEQUENCE [LARGE SCALE GENOMIC DNA]</scope>
    <source>
        <strain evidence="21 22">CBS 20057</strain>
    </source>
</reference>
<evidence type="ECO:0000313" key="21">
    <source>
        <dbReference type="EMBL" id="KAK8029045.1"/>
    </source>
</evidence>
<dbReference type="Pfam" id="PF00174">
    <property type="entry name" value="Oxidored_molyb"/>
    <property type="match status" value="1"/>
</dbReference>
<dbReference type="SUPFAM" id="SSF81296">
    <property type="entry name" value="E set domains"/>
    <property type="match status" value="1"/>
</dbReference>
<feature type="domain" description="Cytochrome b5 heme-binding" evidence="19">
    <location>
        <begin position="543"/>
        <end position="639"/>
    </location>
</feature>